<dbReference type="PANTHER" id="PTHR43272">
    <property type="entry name" value="LONG-CHAIN-FATTY-ACID--COA LIGASE"/>
    <property type="match status" value="1"/>
</dbReference>
<dbReference type="STRING" id="3068.D8TNJ2"/>
<proteinExistence type="predicted"/>
<accession>D8TNJ2</accession>
<dbReference type="Pfam" id="PF00501">
    <property type="entry name" value="AMP-binding"/>
    <property type="match status" value="1"/>
</dbReference>
<dbReference type="OrthoDB" id="1700726at2759"/>
<dbReference type="GO" id="GO:0005783">
    <property type="term" value="C:endoplasmic reticulum"/>
    <property type="evidence" value="ECO:0007669"/>
    <property type="project" value="TreeGrafter"/>
</dbReference>
<dbReference type="InterPro" id="IPR042099">
    <property type="entry name" value="ANL_N_sf"/>
</dbReference>
<sequence>LQVEPAVQGDGGRRPSLSPVYRHVWSQDGFPRAPFGAATSYDLWRNSVQRQGPAPCLAWRIATQDGKPGPFISISYDETERQVELLSAGLAAAAGLRAGERVAVYAANCPEWMLVLQACNRMNYVCVPVYDTLGRDAVQYVVNHSGRTCSSSSSGTIAAIASSASHEANSVAVTDGEVKDAMRPRVRCTTYTELLELGMRAGAVPPPQPPRPRDLTTIMYTSGTTGEPKGVQLPHSAVVATIASLAAALEHYNEQVRPGDSMLSYLPLAHIFDRVSEETCLAAGGCIGYWSGDVTRVGEDAVAFKPTVFIGVPRVYDKFFETVQERLAQVHWLRRSIFQAMYDRKLAVLRGGARPDAATLRLIVFGRVRRGLGGRLRLVVSGGAPLSYRVEEFLRVTLGCPVSQGYGLTETCAASFLQNPYDCAQAGSVGPPLLCTEFRLRSVPDMGYLAEGGGEMSQMPAGELLLRGPQLFTGMYEEEEEVHDPRRGRWFCTGDIATLRPDGSLEIVDRIKNMFKLSQGEYISPEHLEAVYGEAPVVEQIWVYGDSRKPFLVAVVVPKLREVLPLAGKMEIIAPGAPAAAAAAAAAAKAIGRVNHLRGFEIVRAVHLVPEPFSPDNGLMTATLKLRRPMLLRRYRREVDEMYEQ</sequence>
<dbReference type="SUPFAM" id="SSF56801">
    <property type="entry name" value="Acetyl-CoA synthetase-like"/>
    <property type="match status" value="1"/>
</dbReference>
<dbReference type="GO" id="GO:0016020">
    <property type="term" value="C:membrane"/>
    <property type="evidence" value="ECO:0007669"/>
    <property type="project" value="TreeGrafter"/>
</dbReference>
<dbReference type="Proteomes" id="UP000001058">
    <property type="component" value="Unassembled WGS sequence"/>
</dbReference>
<reference evidence="2 3" key="1">
    <citation type="journal article" date="2010" name="Science">
        <title>Genomic analysis of organismal complexity in the multicellular green alga Volvox carteri.</title>
        <authorList>
            <person name="Prochnik S.E."/>
            <person name="Umen J."/>
            <person name="Nedelcu A.M."/>
            <person name="Hallmann A."/>
            <person name="Miller S.M."/>
            <person name="Nishii I."/>
            <person name="Ferris P."/>
            <person name="Kuo A."/>
            <person name="Mitros T."/>
            <person name="Fritz-Laylin L.K."/>
            <person name="Hellsten U."/>
            <person name="Chapman J."/>
            <person name="Simakov O."/>
            <person name="Rensing S.A."/>
            <person name="Terry A."/>
            <person name="Pangilinan J."/>
            <person name="Kapitonov V."/>
            <person name="Jurka J."/>
            <person name="Salamov A."/>
            <person name="Shapiro H."/>
            <person name="Schmutz J."/>
            <person name="Grimwood J."/>
            <person name="Lindquist E."/>
            <person name="Lucas S."/>
            <person name="Grigoriev I.V."/>
            <person name="Schmitt R."/>
            <person name="Kirk D."/>
            <person name="Rokhsar D.S."/>
        </authorList>
    </citation>
    <scope>NUCLEOTIDE SEQUENCE [LARGE SCALE GENOMIC DNA]</scope>
    <source>
        <strain evidence="3">f. Nagariensis / Eve</strain>
    </source>
</reference>
<organism evidence="3">
    <name type="scientific">Volvox carteri f. nagariensis</name>
    <dbReference type="NCBI Taxonomy" id="3068"/>
    <lineage>
        <taxon>Eukaryota</taxon>
        <taxon>Viridiplantae</taxon>
        <taxon>Chlorophyta</taxon>
        <taxon>core chlorophytes</taxon>
        <taxon>Chlorophyceae</taxon>
        <taxon>CS clade</taxon>
        <taxon>Chlamydomonadales</taxon>
        <taxon>Volvocaceae</taxon>
        <taxon>Volvox</taxon>
    </lineage>
</organism>
<feature type="non-terminal residue" evidence="2">
    <location>
        <position position="1"/>
    </location>
</feature>
<dbReference type="InParanoid" id="D8TNJ2"/>
<dbReference type="PROSITE" id="PS00455">
    <property type="entry name" value="AMP_BINDING"/>
    <property type="match status" value="1"/>
</dbReference>
<dbReference type="AlphaFoldDB" id="D8TNJ2"/>
<gene>
    <name evidence="2" type="ORF">VOLCADRAFT_40665</name>
</gene>
<dbReference type="KEGG" id="vcn:VOLCADRAFT_40665"/>
<feature type="non-terminal residue" evidence="2">
    <location>
        <position position="645"/>
    </location>
</feature>
<dbReference type="RefSeq" id="XP_002948013.1">
    <property type="nucleotide sequence ID" value="XM_002947967.1"/>
</dbReference>
<keyword evidence="3" id="KW-1185">Reference proteome</keyword>
<dbReference type="eggNOG" id="KOG1256">
    <property type="taxonomic scope" value="Eukaryota"/>
</dbReference>
<dbReference type="PANTHER" id="PTHR43272:SF3">
    <property type="entry name" value="LONG CHAIN ACYL-COA SYNTHETASE 4"/>
    <property type="match status" value="1"/>
</dbReference>
<dbReference type="InterPro" id="IPR020845">
    <property type="entry name" value="AMP-binding_CS"/>
</dbReference>
<dbReference type="InterPro" id="IPR000873">
    <property type="entry name" value="AMP-dep_synth/lig_dom"/>
</dbReference>
<dbReference type="EMBL" id="GL378329">
    <property type="protein sequence ID" value="EFJ51001.1"/>
    <property type="molecule type" value="Genomic_DNA"/>
</dbReference>
<evidence type="ECO:0000313" key="3">
    <source>
        <dbReference type="Proteomes" id="UP000001058"/>
    </source>
</evidence>
<dbReference type="GeneID" id="9620901"/>
<protein>
    <recommendedName>
        <fullName evidence="1">AMP-dependent synthetase/ligase domain-containing protein</fullName>
    </recommendedName>
</protein>
<evidence type="ECO:0000259" key="1">
    <source>
        <dbReference type="Pfam" id="PF00501"/>
    </source>
</evidence>
<dbReference type="GO" id="GO:0004467">
    <property type="term" value="F:long-chain fatty acid-CoA ligase activity"/>
    <property type="evidence" value="ECO:0007669"/>
    <property type="project" value="TreeGrafter"/>
</dbReference>
<dbReference type="Gene3D" id="3.40.50.12780">
    <property type="entry name" value="N-terminal domain of ligase-like"/>
    <property type="match status" value="1"/>
</dbReference>
<feature type="domain" description="AMP-dependent synthetase/ligase" evidence="1">
    <location>
        <begin position="49"/>
        <end position="476"/>
    </location>
</feature>
<evidence type="ECO:0000313" key="2">
    <source>
        <dbReference type="EMBL" id="EFJ51001.1"/>
    </source>
</evidence>
<name>D8TNJ2_VOLCA</name>